<evidence type="ECO:0000256" key="2">
    <source>
        <dbReference type="ARBA" id="ARBA00022748"/>
    </source>
</evidence>
<protein>
    <submittedName>
        <fullName evidence="7">Thiol-disulfide isomerase/thioredoxin</fullName>
    </submittedName>
</protein>
<organism evidence="7 8">
    <name type="scientific">Treponema rectale</name>
    <dbReference type="NCBI Taxonomy" id="744512"/>
    <lineage>
        <taxon>Bacteria</taxon>
        <taxon>Pseudomonadati</taxon>
        <taxon>Spirochaetota</taxon>
        <taxon>Spirochaetia</taxon>
        <taxon>Spirochaetales</taxon>
        <taxon>Treponemataceae</taxon>
        <taxon>Treponema</taxon>
    </lineage>
</organism>
<dbReference type="EMBL" id="JACHFR010000004">
    <property type="protein sequence ID" value="MBB5219842.1"/>
    <property type="molecule type" value="Genomic_DNA"/>
</dbReference>
<feature type="domain" description="Thioredoxin" evidence="6">
    <location>
        <begin position="18"/>
        <end position="169"/>
    </location>
</feature>
<keyword evidence="8" id="KW-1185">Reference proteome</keyword>
<proteinExistence type="predicted"/>
<dbReference type="InterPro" id="IPR013766">
    <property type="entry name" value="Thioredoxin_domain"/>
</dbReference>
<evidence type="ECO:0000259" key="6">
    <source>
        <dbReference type="PROSITE" id="PS51352"/>
    </source>
</evidence>
<dbReference type="PANTHER" id="PTHR42852">
    <property type="entry name" value="THIOL:DISULFIDE INTERCHANGE PROTEIN DSBE"/>
    <property type="match status" value="1"/>
</dbReference>
<feature type="signal peptide" evidence="5">
    <location>
        <begin position="1"/>
        <end position="21"/>
    </location>
</feature>
<evidence type="ECO:0000256" key="4">
    <source>
        <dbReference type="ARBA" id="ARBA00023284"/>
    </source>
</evidence>
<dbReference type="GO" id="GO:0030313">
    <property type="term" value="C:cell envelope"/>
    <property type="evidence" value="ECO:0007669"/>
    <property type="project" value="UniProtKB-SubCell"/>
</dbReference>
<keyword evidence="4" id="KW-0676">Redox-active center</keyword>
<dbReference type="CDD" id="cd02966">
    <property type="entry name" value="TlpA_like_family"/>
    <property type="match status" value="1"/>
</dbReference>
<evidence type="ECO:0000256" key="1">
    <source>
        <dbReference type="ARBA" id="ARBA00004196"/>
    </source>
</evidence>
<dbReference type="InterPro" id="IPR000866">
    <property type="entry name" value="AhpC/TSA"/>
</dbReference>
<dbReference type="Pfam" id="PF00578">
    <property type="entry name" value="AhpC-TSA"/>
    <property type="match status" value="1"/>
</dbReference>
<evidence type="ECO:0000256" key="3">
    <source>
        <dbReference type="ARBA" id="ARBA00023157"/>
    </source>
</evidence>
<gene>
    <name evidence="7" type="ORF">HNP77_002231</name>
</gene>
<keyword evidence="7" id="KW-0413">Isomerase</keyword>
<dbReference type="PROSITE" id="PS51352">
    <property type="entry name" value="THIOREDOXIN_2"/>
    <property type="match status" value="1"/>
</dbReference>
<dbReference type="Proteomes" id="UP000578697">
    <property type="component" value="Unassembled WGS sequence"/>
</dbReference>
<dbReference type="InterPro" id="IPR036249">
    <property type="entry name" value="Thioredoxin-like_sf"/>
</dbReference>
<keyword evidence="3" id="KW-1015">Disulfide bond</keyword>
<keyword evidence="5" id="KW-0732">Signal</keyword>
<dbReference type="InterPro" id="IPR050553">
    <property type="entry name" value="Thioredoxin_ResA/DsbE_sf"/>
</dbReference>
<evidence type="ECO:0000313" key="8">
    <source>
        <dbReference type="Proteomes" id="UP000578697"/>
    </source>
</evidence>
<dbReference type="GO" id="GO:0016491">
    <property type="term" value="F:oxidoreductase activity"/>
    <property type="evidence" value="ECO:0007669"/>
    <property type="project" value="InterPro"/>
</dbReference>
<dbReference type="SUPFAM" id="SSF52833">
    <property type="entry name" value="Thioredoxin-like"/>
    <property type="match status" value="1"/>
</dbReference>
<accession>A0A840SKG8</accession>
<dbReference type="Gene3D" id="3.40.30.10">
    <property type="entry name" value="Glutaredoxin"/>
    <property type="match status" value="1"/>
</dbReference>
<evidence type="ECO:0000313" key="7">
    <source>
        <dbReference type="EMBL" id="MBB5219842.1"/>
    </source>
</evidence>
<dbReference type="RefSeq" id="WP_184653355.1">
    <property type="nucleotide sequence ID" value="NZ_JACHFR010000004.1"/>
</dbReference>
<feature type="chain" id="PRO_5032524755" evidence="5">
    <location>
        <begin position="22"/>
        <end position="172"/>
    </location>
</feature>
<comment type="caution">
    <text evidence="7">The sequence shown here is derived from an EMBL/GenBank/DDBJ whole genome shotgun (WGS) entry which is preliminary data.</text>
</comment>
<comment type="subcellular location">
    <subcellularLocation>
        <location evidence="1">Cell envelope</location>
    </subcellularLocation>
</comment>
<dbReference type="GO" id="GO:0017004">
    <property type="term" value="P:cytochrome complex assembly"/>
    <property type="evidence" value="ECO:0007669"/>
    <property type="project" value="UniProtKB-KW"/>
</dbReference>
<dbReference type="GO" id="GO:0016209">
    <property type="term" value="F:antioxidant activity"/>
    <property type="evidence" value="ECO:0007669"/>
    <property type="project" value="InterPro"/>
</dbReference>
<dbReference type="GO" id="GO:0016853">
    <property type="term" value="F:isomerase activity"/>
    <property type="evidence" value="ECO:0007669"/>
    <property type="project" value="UniProtKB-KW"/>
</dbReference>
<keyword evidence="2" id="KW-0201">Cytochrome c-type biogenesis</keyword>
<dbReference type="AlphaFoldDB" id="A0A840SKG8"/>
<evidence type="ECO:0000256" key="5">
    <source>
        <dbReference type="SAM" id="SignalP"/>
    </source>
</evidence>
<name>A0A840SKG8_9SPIR</name>
<reference evidence="7 8" key="1">
    <citation type="submission" date="2020-08" db="EMBL/GenBank/DDBJ databases">
        <title>Genomic Encyclopedia of Type Strains, Phase IV (KMG-IV): sequencing the most valuable type-strain genomes for metagenomic binning, comparative biology and taxonomic classification.</title>
        <authorList>
            <person name="Goeker M."/>
        </authorList>
    </citation>
    <scope>NUCLEOTIDE SEQUENCE [LARGE SCALE GENOMIC DNA]</scope>
    <source>
        <strain evidence="7 8">DSM 103679</strain>
    </source>
</reference>
<dbReference type="PANTHER" id="PTHR42852:SF6">
    <property type="entry name" value="THIOL:DISULFIDE INTERCHANGE PROTEIN DSBE"/>
    <property type="match status" value="1"/>
</dbReference>
<sequence length="172" mass="18806">MKKITGVFVLLFALASATVYGETKIEFNTKDLKGKQVTDSIFAENELTMINVWGTFCAPCIKEMPDLAKLNKANKSKGVRVIGIPIDVVGRGGSIQSREKRNADAIIDATKADYTHLVPSKEMLSGFLYGIQAVPATIFVDSSGNQIGDIYFGARSQKDWQKIIDSILADNK</sequence>